<evidence type="ECO:0000313" key="4">
    <source>
        <dbReference type="EMBL" id="CAL1131682.1"/>
    </source>
</evidence>
<dbReference type="GO" id="GO:0000175">
    <property type="term" value="F:3'-5'-RNA exonuclease activity"/>
    <property type="evidence" value="ECO:0007669"/>
    <property type="project" value="TreeGrafter"/>
</dbReference>
<accession>A0A9P1FLD9</accession>
<reference evidence="4" key="2">
    <citation type="submission" date="2024-04" db="EMBL/GenBank/DDBJ databases">
        <authorList>
            <person name="Chen Y."/>
            <person name="Shah S."/>
            <person name="Dougan E. K."/>
            <person name="Thang M."/>
            <person name="Chan C."/>
        </authorList>
    </citation>
    <scope>NUCLEOTIDE SEQUENCE [LARGE SCALE GENOMIC DNA]</scope>
</reference>
<dbReference type="EMBL" id="CAMXCT010000402">
    <property type="protein sequence ID" value="CAI3978307.1"/>
    <property type="molecule type" value="Genomic_DNA"/>
</dbReference>
<reference evidence="3" key="1">
    <citation type="submission" date="2022-10" db="EMBL/GenBank/DDBJ databases">
        <authorList>
            <person name="Chen Y."/>
            <person name="Dougan E. K."/>
            <person name="Chan C."/>
            <person name="Rhodes N."/>
            <person name="Thang M."/>
        </authorList>
    </citation>
    <scope>NUCLEOTIDE SEQUENCE</scope>
</reference>
<evidence type="ECO:0000313" key="3">
    <source>
        <dbReference type="EMBL" id="CAI3978307.1"/>
    </source>
</evidence>
<dbReference type="PANTHER" id="PTHR12121:SF36">
    <property type="entry name" value="ENDONUCLEASE_EXONUCLEASE_PHOSPHATASE DOMAIN-CONTAINING PROTEIN"/>
    <property type="match status" value="1"/>
</dbReference>
<feature type="coiled-coil region" evidence="1">
    <location>
        <begin position="373"/>
        <end position="400"/>
    </location>
</feature>
<proteinExistence type="predicted"/>
<evidence type="ECO:0000256" key="1">
    <source>
        <dbReference type="SAM" id="Coils"/>
    </source>
</evidence>
<dbReference type="PANTHER" id="PTHR12121">
    <property type="entry name" value="CARBON CATABOLITE REPRESSOR PROTEIN 4"/>
    <property type="match status" value="1"/>
</dbReference>
<dbReference type="SUPFAM" id="SSF56219">
    <property type="entry name" value="DNase I-like"/>
    <property type="match status" value="1"/>
</dbReference>
<evidence type="ECO:0000256" key="2">
    <source>
        <dbReference type="SAM" id="MobiDB-lite"/>
    </source>
</evidence>
<dbReference type="InterPro" id="IPR050410">
    <property type="entry name" value="CCR4/nocturin_mRNA_transcr"/>
</dbReference>
<sequence length="479" mass="53953">MQRHLFKRTAVPALLAFCARSWQSALVLPRRASHIAMAAESIPRGTPLNLEAKHVSVLSYNLLAPAFVRPIDLRTGAVQSYAAFEWVSEEDLIWENRQKKLLEQLRRWSADVVCLQEVQFDTEENGSFSLPAWLKNLDGYAACLPGDKYLTQMAERNERVLANRVAIGCAVLFRSDRLVQREETARSDPNRLVSACLEGHPESGIRHLGRTAFFSVHLDAQSEEVPSAEEMARQCAAALRIAGTDDAEEQTETKESTESAEPTAQQLEQWKVLWDKAAQAPKEYRMCLQRVPTGPTRSAYDHGMSEGPCVTWSLDHIFYSPRTLKLLSRWTALEADPESSASGLPNAENPSDHLPVAALFEVFPTPCLEGSSRQSLLERLEKLEEQQHREMAELEEQLKALEPIETESQGPKGKKKDSPEMIAFKQEKRRKTKELKALQMVQRKDFWGNLSDLELDLVEESCGSTWIETGVRGEQKVAV</sequence>
<evidence type="ECO:0000313" key="6">
    <source>
        <dbReference type="Proteomes" id="UP001152797"/>
    </source>
</evidence>
<dbReference type="EMBL" id="CAMXCT020000402">
    <property type="protein sequence ID" value="CAL1131682.1"/>
    <property type="molecule type" value="Genomic_DNA"/>
</dbReference>
<dbReference type="EMBL" id="CAMXCT030000402">
    <property type="protein sequence ID" value="CAL4765619.1"/>
    <property type="molecule type" value="Genomic_DNA"/>
</dbReference>
<dbReference type="OrthoDB" id="428734at2759"/>
<name>A0A9P1FLD9_9DINO</name>
<dbReference type="Gene3D" id="3.60.10.10">
    <property type="entry name" value="Endonuclease/exonuclease/phosphatase"/>
    <property type="match status" value="2"/>
</dbReference>
<organism evidence="3">
    <name type="scientific">Cladocopium goreaui</name>
    <dbReference type="NCBI Taxonomy" id="2562237"/>
    <lineage>
        <taxon>Eukaryota</taxon>
        <taxon>Sar</taxon>
        <taxon>Alveolata</taxon>
        <taxon>Dinophyceae</taxon>
        <taxon>Suessiales</taxon>
        <taxon>Symbiodiniaceae</taxon>
        <taxon>Cladocopium</taxon>
    </lineage>
</organism>
<gene>
    <name evidence="3" type="ORF">C1SCF055_LOCUS6369</name>
</gene>
<evidence type="ECO:0000313" key="5">
    <source>
        <dbReference type="EMBL" id="CAL4765619.1"/>
    </source>
</evidence>
<feature type="region of interest" description="Disordered" evidence="2">
    <location>
        <begin position="243"/>
        <end position="265"/>
    </location>
</feature>
<keyword evidence="1" id="KW-0175">Coiled coil</keyword>
<dbReference type="Proteomes" id="UP001152797">
    <property type="component" value="Unassembled WGS sequence"/>
</dbReference>
<keyword evidence="6" id="KW-1185">Reference proteome</keyword>
<comment type="caution">
    <text evidence="3">The sequence shown here is derived from an EMBL/GenBank/DDBJ whole genome shotgun (WGS) entry which is preliminary data.</text>
</comment>
<dbReference type="AlphaFoldDB" id="A0A9P1FLD9"/>
<protein>
    <submittedName>
        <fullName evidence="5">Reticulocyte-binding protein 2-like a</fullName>
    </submittedName>
</protein>
<dbReference type="InterPro" id="IPR036691">
    <property type="entry name" value="Endo/exonu/phosph_ase_sf"/>
</dbReference>